<keyword evidence="1" id="KW-1133">Transmembrane helix</keyword>
<evidence type="ECO:0000313" key="2">
    <source>
        <dbReference type="EMBL" id="AOS66025.1"/>
    </source>
</evidence>
<feature type="transmembrane region" description="Helical" evidence="1">
    <location>
        <begin position="136"/>
        <end position="158"/>
    </location>
</feature>
<accession>A0AAC9HVE8</accession>
<dbReference type="EMBL" id="CP014859">
    <property type="protein sequence ID" value="AOS66025.1"/>
    <property type="molecule type" value="Genomic_DNA"/>
</dbReference>
<feature type="transmembrane region" description="Helical" evidence="1">
    <location>
        <begin position="18"/>
        <end position="39"/>
    </location>
</feature>
<sequence>MTLLAVERMKLFSTRSPWWCMAAAIVVSVGLTALLVANLPSGAVSIGATQAFGQFAMMIIMVMAALSVTTEYRFGTIRATFQAVPNRTSVLLAKSVTVGLLAGITGLIVSFGSFGISMLFATDSGLSISTATDWRALAGPGLAFFVGAVLAVAIGALLRQPSAAISLIVLWSLMIESLIPIIPGIGADLQPWLPFYAVNHFLLGELGDPNLAQMNPALAADTPYSPWFAIGYFAAFTLAMLVLSIIVTNRRDA</sequence>
<feature type="transmembrane region" description="Helical" evidence="1">
    <location>
        <begin position="91"/>
        <end position="116"/>
    </location>
</feature>
<keyword evidence="3" id="KW-1185">Reference proteome</keyword>
<feature type="transmembrane region" description="Helical" evidence="1">
    <location>
        <begin position="224"/>
        <end position="247"/>
    </location>
</feature>
<dbReference type="KEGG" id="ahm:TL08_26280"/>
<evidence type="ECO:0000256" key="1">
    <source>
        <dbReference type="SAM" id="Phobius"/>
    </source>
</evidence>
<dbReference type="AlphaFoldDB" id="A0AAC9HVE8"/>
<evidence type="ECO:0000313" key="3">
    <source>
        <dbReference type="Proteomes" id="UP000095210"/>
    </source>
</evidence>
<dbReference type="Proteomes" id="UP000095210">
    <property type="component" value="Chromosome"/>
</dbReference>
<keyword evidence="1" id="KW-0812">Transmembrane</keyword>
<keyword evidence="1" id="KW-0472">Membrane</keyword>
<proteinExistence type="predicted"/>
<feature type="transmembrane region" description="Helical" evidence="1">
    <location>
        <begin position="165"/>
        <end position="186"/>
    </location>
</feature>
<dbReference type="RefSeq" id="WP_069852869.1">
    <property type="nucleotide sequence ID" value="NZ_CP014859.1"/>
</dbReference>
<protein>
    <submittedName>
        <fullName evidence="2">ABC-2 family transporter protein</fullName>
    </submittedName>
</protein>
<gene>
    <name evidence="2" type="ORF">TL08_26280</name>
</gene>
<reference evidence="3" key="1">
    <citation type="submission" date="2016-03" db="EMBL/GenBank/DDBJ databases">
        <title>Complete genome sequence of the type strain Actinoalloteichus hymeniacidonis DSM 45092.</title>
        <authorList>
            <person name="Schaffert L."/>
            <person name="Albersmeier A."/>
            <person name="Winkler A."/>
            <person name="Kalinowski J."/>
            <person name="Zotchev S."/>
            <person name="Ruckert C."/>
        </authorList>
    </citation>
    <scope>NUCLEOTIDE SEQUENCE [LARGE SCALE GENOMIC DNA]</scope>
    <source>
        <strain evidence="3">HPA177(T) (DSM 45092(T))</strain>
    </source>
</reference>
<organism evidence="2 3">
    <name type="scientific">Actinoalloteichus hymeniacidonis</name>
    <dbReference type="NCBI Taxonomy" id="340345"/>
    <lineage>
        <taxon>Bacteria</taxon>
        <taxon>Bacillati</taxon>
        <taxon>Actinomycetota</taxon>
        <taxon>Actinomycetes</taxon>
        <taxon>Pseudonocardiales</taxon>
        <taxon>Pseudonocardiaceae</taxon>
        <taxon>Actinoalloteichus</taxon>
    </lineage>
</organism>
<name>A0AAC9HVE8_9PSEU</name>
<feature type="transmembrane region" description="Helical" evidence="1">
    <location>
        <begin position="51"/>
        <end position="70"/>
    </location>
</feature>